<dbReference type="Gene3D" id="3.10.28.10">
    <property type="entry name" value="Homing endonucleases"/>
    <property type="match status" value="2"/>
</dbReference>
<reference evidence="4" key="1">
    <citation type="submission" date="2018-08" db="EMBL/GenBank/DDBJ databases">
        <title>Comparative mitochondrial genomics of the basidiomycete Termitomyces.</title>
        <authorList>
            <person name="Nieuwenhuis M."/>
        </authorList>
    </citation>
    <scope>NUCLEOTIDE SEQUENCE</scope>
    <source>
        <strain evidence="4">Bzo6</strain>
    </source>
</reference>
<keyword evidence="2" id="KW-0472">Membrane</keyword>
<comment type="function">
    <text evidence="1">Mitochondrial DNA endonuclease involved in intron homing.</text>
</comment>
<keyword evidence="2" id="KW-0812">Transmembrane</keyword>
<evidence type="ECO:0000313" key="4">
    <source>
        <dbReference type="EMBL" id="AYE93082.1"/>
    </source>
</evidence>
<keyword evidence="2" id="KW-1133">Transmembrane helix</keyword>
<dbReference type="PANTHER" id="PTHR37520:SF1">
    <property type="entry name" value="INTRON-ENCODED DNA ENDONUCLEASE AI2A-RELATED"/>
    <property type="match status" value="1"/>
</dbReference>
<protein>
    <recommendedName>
        <fullName evidence="3">Homing endonuclease LAGLIDADG domain-containing protein</fullName>
    </recommendedName>
</protein>
<proteinExistence type="predicted"/>
<dbReference type="PANTHER" id="PTHR37520">
    <property type="entry name" value="INTRON-ENCODED DNA ENDONUCLEASE AI2A-RELATED"/>
    <property type="match status" value="1"/>
</dbReference>
<keyword evidence="4" id="KW-0496">Mitochondrion</keyword>
<geneLocation type="mitochondrion" evidence="4"/>
<name>A0A386TY11_9AGAR</name>
<dbReference type="AlphaFoldDB" id="A0A386TY11"/>
<evidence type="ECO:0000256" key="1">
    <source>
        <dbReference type="ARBA" id="ARBA00002670"/>
    </source>
</evidence>
<organism evidence="4">
    <name type="scientific">Blastosporella zonata</name>
    <dbReference type="NCBI Taxonomy" id="530045"/>
    <lineage>
        <taxon>Eukaryota</taxon>
        <taxon>Fungi</taxon>
        <taxon>Dikarya</taxon>
        <taxon>Basidiomycota</taxon>
        <taxon>Agaricomycotina</taxon>
        <taxon>Agaricomycetes</taxon>
        <taxon>Agaricomycetidae</taxon>
        <taxon>Agaricales</taxon>
        <taxon>Tricholomatineae</taxon>
        <taxon>Lyophyllaceae</taxon>
        <taxon>Blastosporella</taxon>
    </lineage>
</organism>
<feature type="domain" description="Homing endonuclease LAGLIDADG" evidence="3">
    <location>
        <begin position="391"/>
        <end position="484"/>
    </location>
</feature>
<dbReference type="OrthoDB" id="3251638at2759"/>
<gene>
    <name evidence="4" type="ORF">C0991_000019</name>
</gene>
<dbReference type="Pfam" id="PF00961">
    <property type="entry name" value="LAGLIDADG_1"/>
    <property type="match status" value="2"/>
</dbReference>
<dbReference type="EMBL" id="MH725792">
    <property type="protein sequence ID" value="AYE93082.1"/>
    <property type="molecule type" value="Genomic_DNA"/>
</dbReference>
<feature type="transmembrane region" description="Helical" evidence="2">
    <location>
        <begin position="40"/>
        <end position="57"/>
    </location>
</feature>
<sequence length="518" mass="59365">MWPIIILLIVNIIYVCAICWKDILFFASGKEIVKIYNKTILVRGLFIIKIFSKYIIIKINPVIVKYYYKISNQPITKIIIKNLGGKFNYFLCKTYLLLVGISETIRAKKNDISILCLLRTVTRRIDKHLFTTKSTIFPAIFRDTFSLIANFPFFPLKPYHSRTDPISFSPLIKTFAAFAPPAPFGAFASFAPFEAFAALAAYARYAAYARLAALARYAAYARYVAYARLAAYARIAGGELFGSYVGVERERSSVGCSLAREGLNKNPKICDNHNNEISLEFKQWFAGLTDGVGYIFVNKEGTVGFELTLNSMDEKVLRIIQNKFGGNIHARAGLKAIRYRSPNKNTVYKIIQCLNGLVINNIRLAQLHKACLAFNIPIKDPIFPDIHSAYISGLLDADGYINIYKSFYKDTYRYQLTIAISNKSLCNIDFLSKVIGGKIYFDKKLNGHYKWVANSKLLHLKLYDYFLKFPPKTVKRHKTFLIKNFHDLNDIKAYLETEKLSVRYKIWQDFAVRWDNKN</sequence>
<accession>A0A386TY11</accession>
<dbReference type="SUPFAM" id="SSF55608">
    <property type="entry name" value="Homing endonucleases"/>
    <property type="match status" value="2"/>
</dbReference>
<dbReference type="InterPro" id="IPR004860">
    <property type="entry name" value="LAGLIDADG_dom"/>
</dbReference>
<feature type="domain" description="Homing endonuclease LAGLIDADG" evidence="3">
    <location>
        <begin position="286"/>
        <end position="357"/>
    </location>
</feature>
<dbReference type="GO" id="GO:0004519">
    <property type="term" value="F:endonuclease activity"/>
    <property type="evidence" value="ECO:0007669"/>
    <property type="project" value="InterPro"/>
</dbReference>
<feature type="transmembrane region" description="Helical" evidence="2">
    <location>
        <begin position="6"/>
        <end position="28"/>
    </location>
</feature>
<evidence type="ECO:0000256" key="2">
    <source>
        <dbReference type="SAM" id="Phobius"/>
    </source>
</evidence>
<dbReference type="InterPro" id="IPR027434">
    <property type="entry name" value="Homing_endonucl"/>
</dbReference>
<evidence type="ECO:0000259" key="3">
    <source>
        <dbReference type="Pfam" id="PF00961"/>
    </source>
</evidence>